<evidence type="ECO:0000313" key="3">
    <source>
        <dbReference type="Proteomes" id="UP001163293"/>
    </source>
</evidence>
<proteinExistence type="predicted"/>
<keyword evidence="3" id="KW-1185">Reference proteome</keyword>
<dbReference type="EMBL" id="CP101192">
    <property type="protein sequence ID" value="UYW00255.1"/>
    <property type="molecule type" value="Genomic_DNA"/>
</dbReference>
<keyword evidence="1" id="KW-1133">Transmembrane helix</keyword>
<dbReference type="RefSeq" id="WP_264398949.1">
    <property type="nucleotide sequence ID" value="NZ_CP101184.1"/>
</dbReference>
<accession>A0AAX3ERV8</accession>
<organism evidence="2 3">
    <name type="scientific">Paenarthrobacter ureafaciens</name>
    <dbReference type="NCBI Taxonomy" id="37931"/>
    <lineage>
        <taxon>Bacteria</taxon>
        <taxon>Bacillati</taxon>
        <taxon>Actinomycetota</taxon>
        <taxon>Actinomycetes</taxon>
        <taxon>Micrococcales</taxon>
        <taxon>Micrococcaceae</taxon>
        <taxon>Paenarthrobacter</taxon>
    </lineage>
</organism>
<sequence length="106" mass="10862">MSTFASLKAEVIIRVPAAPLCMPNQVTTALDTAKFWCTVIGAGLAVVALIMIGIGMFFQHKRGDGGEMLKGLGWWIGGVVLVAAAAGIAAVFIPSGNTACVNTLNG</sequence>
<dbReference type="InterPro" id="IPR007039">
    <property type="entry name" value="TrbC/VirB2"/>
</dbReference>
<keyword evidence="2" id="KW-0614">Plasmid</keyword>
<evidence type="ECO:0000313" key="2">
    <source>
        <dbReference type="EMBL" id="UYW00255.1"/>
    </source>
</evidence>
<keyword evidence="1" id="KW-0812">Transmembrane</keyword>
<keyword evidence="1" id="KW-0472">Membrane</keyword>
<dbReference type="Proteomes" id="UP001163293">
    <property type="component" value="Plasmid unnamed7"/>
</dbReference>
<reference evidence="2" key="1">
    <citation type="submission" date="2022-07" db="EMBL/GenBank/DDBJ databases">
        <authorList>
            <person name="Wu T."/>
        </authorList>
    </citation>
    <scope>NUCLEOTIDE SEQUENCE</scope>
    <source>
        <strain evidence="2">SD-1</strain>
        <plasmid evidence="2">unnamed7</plasmid>
    </source>
</reference>
<protein>
    <submittedName>
        <fullName evidence="2">TrbC/VirB2 family protein</fullName>
    </submittedName>
</protein>
<feature type="transmembrane region" description="Helical" evidence="1">
    <location>
        <begin position="71"/>
        <end position="93"/>
    </location>
</feature>
<name>A0AAX3ERV8_PAEUR</name>
<geneLocation type="plasmid" evidence="2 3">
    <name>unnamed7</name>
</geneLocation>
<gene>
    <name evidence="2" type="ORF">NL394_24200</name>
</gene>
<dbReference type="AlphaFoldDB" id="A0AAX3ERV8"/>
<evidence type="ECO:0000256" key="1">
    <source>
        <dbReference type="SAM" id="Phobius"/>
    </source>
</evidence>
<dbReference type="Pfam" id="PF04956">
    <property type="entry name" value="TrbC"/>
    <property type="match status" value="1"/>
</dbReference>
<feature type="transmembrane region" description="Helical" evidence="1">
    <location>
        <begin position="33"/>
        <end position="59"/>
    </location>
</feature>